<comment type="caution">
    <text evidence="3">The sequence shown here is derived from an EMBL/GenBank/DDBJ whole genome shotgun (WGS) entry which is preliminary data.</text>
</comment>
<organism evidence="3 4">
    <name type="scientific">Dongia soli</name>
    <dbReference type="NCBI Taxonomy" id="600628"/>
    <lineage>
        <taxon>Bacteria</taxon>
        <taxon>Pseudomonadati</taxon>
        <taxon>Pseudomonadota</taxon>
        <taxon>Alphaproteobacteria</taxon>
        <taxon>Rhodospirillales</taxon>
        <taxon>Dongiaceae</taxon>
        <taxon>Dongia</taxon>
    </lineage>
</organism>
<accession>A0ABU5E8K2</accession>
<protein>
    <submittedName>
        <fullName evidence="3">DUF4167 domain-containing protein</fullName>
    </submittedName>
</protein>
<keyword evidence="4" id="KW-1185">Reference proteome</keyword>
<feature type="compositionally biased region" description="Basic and acidic residues" evidence="1">
    <location>
        <begin position="173"/>
        <end position="189"/>
    </location>
</feature>
<feature type="compositionally biased region" description="Basic residues" evidence="1">
    <location>
        <begin position="8"/>
        <end position="20"/>
    </location>
</feature>
<dbReference type="InterPro" id="IPR025430">
    <property type="entry name" value="DUF4167"/>
</dbReference>
<evidence type="ECO:0000259" key="2">
    <source>
        <dbReference type="Pfam" id="PF13763"/>
    </source>
</evidence>
<dbReference type="Pfam" id="PF13763">
    <property type="entry name" value="DUF4167"/>
    <property type="match status" value="1"/>
</dbReference>
<evidence type="ECO:0000313" key="4">
    <source>
        <dbReference type="Proteomes" id="UP001279642"/>
    </source>
</evidence>
<feature type="compositionally biased region" description="Basic residues" evidence="1">
    <location>
        <begin position="267"/>
        <end position="282"/>
    </location>
</feature>
<gene>
    <name evidence="3" type="ORF">SMD27_06530</name>
</gene>
<dbReference type="InterPro" id="IPR000637">
    <property type="entry name" value="HMGI/Y_DNA-bd_CS"/>
</dbReference>
<dbReference type="Proteomes" id="UP001279642">
    <property type="component" value="Unassembled WGS sequence"/>
</dbReference>
<dbReference type="EMBL" id="JAXCLW010000001">
    <property type="protein sequence ID" value="MDY0882491.1"/>
    <property type="molecule type" value="Genomic_DNA"/>
</dbReference>
<evidence type="ECO:0000313" key="3">
    <source>
        <dbReference type="EMBL" id="MDY0882491.1"/>
    </source>
</evidence>
<dbReference type="RefSeq" id="WP_320507514.1">
    <property type="nucleotide sequence ID" value="NZ_JAXCLW010000001.1"/>
</dbReference>
<dbReference type="PROSITE" id="PS00354">
    <property type="entry name" value="HMGI_Y"/>
    <property type="match status" value="1"/>
</dbReference>
<name>A0ABU5E8K2_9PROT</name>
<feature type="domain" description="DUF4167" evidence="2">
    <location>
        <begin position="11"/>
        <end position="87"/>
    </location>
</feature>
<feature type="compositionally biased region" description="Low complexity" evidence="1">
    <location>
        <begin position="292"/>
        <end position="304"/>
    </location>
</feature>
<feature type="compositionally biased region" description="Low complexity" evidence="1">
    <location>
        <begin position="250"/>
        <end position="266"/>
    </location>
</feature>
<sequence>MKQGNNNRRGRGRGPRKPHGPHSGGMSKGNQTFDSNGPEVRVRGNAHQVLEKYLQMARDAGSAGDRVAAENYLQHAEHYYRVIAAQAEGQRPRVGGRELSVADVNVQNVSQGLSAALYSGSANNMGMNGDGEIAGEQGAAPANGAYGGEDNGRFNAYENGGTRGSTRGPTSREAGRENNAMRESRDAGSMRDGNGEDQGAPAPAPAPRRAPRAAPAPAVGDEQPDYPAELLPTVAPAAAAPAKQPSLDLAPAEAESSAEGAEAPAPRRGRGRPRGSSNRRPRAAATGGDSEAPAPAAAPAETGD</sequence>
<reference evidence="3 4" key="1">
    <citation type="journal article" date="2016" name="Antonie Van Leeuwenhoek">
        <title>Dongia soli sp. nov., isolated from soil from Dokdo, Korea.</title>
        <authorList>
            <person name="Kim D.U."/>
            <person name="Lee H."/>
            <person name="Kim H."/>
            <person name="Kim S.G."/>
            <person name="Ka J.O."/>
        </authorList>
    </citation>
    <scope>NUCLEOTIDE SEQUENCE [LARGE SCALE GENOMIC DNA]</scope>
    <source>
        <strain evidence="3 4">D78</strain>
    </source>
</reference>
<feature type="region of interest" description="Disordered" evidence="1">
    <location>
        <begin position="1"/>
        <end position="45"/>
    </location>
</feature>
<feature type="region of interest" description="Disordered" evidence="1">
    <location>
        <begin position="132"/>
        <end position="304"/>
    </location>
</feature>
<proteinExistence type="predicted"/>
<evidence type="ECO:0000256" key="1">
    <source>
        <dbReference type="SAM" id="MobiDB-lite"/>
    </source>
</evidence>